<evidence type="ECO:0000313" key="2">
    <source>
        <dbReference type="Proteomes" id="UP000799444"/>
    </source>
</evidence>
<accession>A0A9P4R5S4</accession>
<proteinExistence type="predicted"/>
<dbReference type="InterPro" id="IPR006771">
    <property type="entry name" value="CetA-like"/>
</dbReference>
<reference evidence="1" key="1">
    <citation type="journal article" date="2020" name="Stud. Mycol.">
        <title>101 Dothideomycetes genomes: a test case for predicting lifestyles and emergence of pathogens.</title>
        <authorList>
            <person name="Haridas S."/>
            <person name="Albert R."/>
            <person name="Binder M."/>
            <person name="Bloem J."/>
            <person name="Labutti K."/>
            <person name="Salamov A."/>
            <person name="Andreopoulos B."/>
            <person name="Baker S."/>
            <person name="Barry K."/>
            <person name="Bills G."/>
            <person name="Bluhm B."/>
            <person name="Cannon C."/>
            <person name="Castanera R."/>
            <person name="Culley D."/>
            <person name="Daum C."/>
            <person name="Ezra D."/>
            <person name="Gonzalez J."/>
            <person name="Henrissat B."/>
            <person name="Kuo A."/>
            <person name="Liang C."/>
            <person name="Lipzen A."/>
            <person name="Lutzoni F."/>
            <person name="Magnuson J."/>
            <person name="Mondo S."/>
            <person name="Nolan M."/>
            <person name="Ohm R."/>
            <person name="Pangilinan J."/>
            <person name="Park H.-J."/>
            <person name="Ramirez L."/>
            <person name="Alfaro M."/>
            <person name="Sun H."/>
            <person name="Tritt A."/>
            <person name="Yoshinaga Y."/>
            <person name="Zwiers L.-H."/>
            <person name="Turgeon B."/>
            <person name="Goodwin S."/>
            <person name="Spatafora J."/>
            <person name="Crous P."/>
            <person name="Grigoriev I."/>
        </authorList>
    </citation>
    <scope>NUCLEOTIDE SEQUENCE</scope>
    <source>
        <strain evidence="1">CBS 125425</strain>
    </source>
</reference>
<keyword evidence="2" id="KW-1185">Reference proteome</keyword>
<gene>
    <name evidence="1" type="ORF">EJ04DRAFT_559556</name>
</gene>
<comment type="caution">
    <text evidence="1">The sequence shown here is derived from an EMBL/GenBank/DDBJ whole genome shotgun (WGS) entry which is preliminary data.</text>
</comment>
<sequence>MAAPMQSLASGTAVISNKCGVPVFVTSVDSTVGATTQLTAGATWTEALHYDPKAGIAIKVTTSEDGLYNGSPTLTLGYTLNNGENSVYYDLSSAFGLDPLFAANKLTLATSKASCPSATWDHVTSVPIQNSKACIGDSIDVVLTLCA</sequence>
<protein>
    <submittedName>
        <fullName evidence="1">Uncharacterized protein</fullName>
    </submittedName>
</protein>
<name>A0A9P4R5S4_9PLEO</name>
<organism evidence="1 2">
    <name type="scientific">Polyplosphaeria fusca</name>
    <dbReference type="NCBI Taxonomy" id="682080"/>
    <lineage>
        <taxon>Eukaryota</taxon>
        <taxon>Fungi</taxon>
        <taxon>Dikarya</taxon>
        <taxon>Ascomycota</taxon>
        <taxon>Pezizomycotina</taxon>
        <taxon>Dothideomycetes</taxon>
        <taxon>Pleosporomycetidae</taxon>
        <taxon>Pleosporales</taxon>
        <taxon>Tetraplosphaeriaceae</taxon>
        <taxon>Polyplosphaeria</taxon>
    </lineage>
</organism>
<dbReference type="OrthoDB" id="3682664at2759"/>
<dbReference type="PANTHER" id="PTHR36195">
    <property type="entry name" value="DOMAIN PROTEIN, PUTATIVE (AFU_ORTHOLOGUE AFUA_5G01990)-RELATED-RELATED"/>
    <property type="match status" value="1"/>
</dbReference>
<dbReference type="Pfam" id="PF04681">
    <property type="entry name" value="Bys1"/>
    <property type="match status" value="1"/>
</dbReference>
<dbReference type="PANTHER" id="PTHR36195:SF4">
    <property type="entry name" value="DOMAIN PROTEIN, PUTATIVE (AFU_ORTHOLOGUE AFUA_5G01990)-RELATED"/>
    <property type="match status" value="1"/>
</dbReference>
<dbReference type="AlphaFoldDB" id="A0A9P4R5S4"/>
<dbReference type="Proteomes" id="UP000799444">
    <property type="component" value="Unassembled WGS sequence"/>
</dbReference>
<evidence type="ECO:0000313" key="1">
    <source>
        <dbReference type="EMBL" id="KAF2739637.1"/>
    </source>
</evidence>
<dbReference type="EMBL" id="ML996103">
    <property type="protein sequence ID" value="KAF2739637.1"/>
    <property type="molecule type" value="Genomic_DNA"/>
</dbReference>